<dbReference type="AlphaFoldDB" id="A0A1Q2HMR1"/>
<protein>
    <submittedName>
        <fullName evidence="1">Uncharacterized protein</fullName>
    </submittedName>
</protein>
<dbReference type="KEGG" id="pbu:L21SP3_00289"/>
<accession>A0A1Q2HMR1</accession>
<name>A0A1Q2HMR1_9BACT</name>
<dbReference type="Proteomes" id="UP000188273">
    <property type="component" value="Chromosome"/>
</dbReference>
<sequence length="51" mass="5974">MAANTVVKRNNFISFEFTPGEHTFTWSYCKDSYWQAGNDMGMIDNIQFTEE</sequence>
<reference evidence="2" key="1">
    <citation type="submission" date="2017-02" db="EMBL/GenBank/DDBJ databases">
        <title>Comparative genomics and description of representatives of a novel lineage of planctomycetes thriving in anoxic sediments.</title>
        <authorList>
            <person name="Spring S."/>
            <person name="Bunk B."/>
            <person name="Sproer C."/>
            <person name="Klenk H.-P."/>
        </authorList>
    </citation>
    <scope>NUCLEOTIDE SEQUENCE [LARGE SCALE GENOMIC DNA]</scope>
    <source>
        <strain evidence="2">L21-RPul-D3</strain>
    </source>
</reference>
<dbReference type="EMBL" id="CP019633">
    <property type="protein sequence ID" value="AQQ08506.1"/>
    <property type="molecule type" value="Genomic_DNA"/>
</dbReference>
<organism evidence="1 2">
    <name type="scientific">Sedimentisphaera cyanobacteriorum</name>
    <dbReference type="NCBI Taxonomy" id="1940790"/>
    <lineage>
        <taxon>Bacteria</taxon>
        <taxon>Pseudomonadati</taxon>
        <taxon>Planctomycetota</taxon>
        <taxon>Phycisphaerae</taxon>
        <taxon>Sedimentisphaerales</taxon>
        <taxon>Sedimentisphaeraceae</taxon>
        <taxon>Sedimentisphaera</taxon>
    </lineage>
</organism>
<proteinExistence type="predicted"/>
<evidence type="ECO:0000313" key="1">
    <source>
        <dbReference type="EMBL" id="AQQ08506.1"/>
    </source>
</evidence>
<evidence type="ECO:0000313" key="2">
    <source>
        <dbReference type="Proteomes" id="UP000188273"/>
    </source>
</evidence>
<dbReference type="RefSeq" id="WP_169835722.1">
    <property type="nucleotide sequence ID" value="NZ_CP019633.1"/>
</dbReference>
<keyword evidence="2" id="KW-1185">Reference proteome</keyword>
<gene>
    <name evidence="1" type="ORF">L21SP3_00289</name>
</gene>